<comment type="caution">
    <text evidence="2">The sequence shown here is derived from an EMBL/GenBank/DDBJ whole genome shotgun (WGS) entry which is preliminary data.</text>
</comment>
<reference evidence="2" key="1">
    <citation type="submission" date="2023-07" db="EMBL/GenBank/DDBJ databases">
        <authorList>
            <consortium name="AG Swart"/>
            <person name="Singh M."/>
            <person name="Singh A."/>
            <person name="Seah K."/>
            <person name="Emmerich C."/>
        </authorList>
    </citation>
    <scope>NUCLEOTIDE SEQUENCE</scope>
    <source>
        <strain evidence="2">DP1</strain>
    </source>
</reference>
<sequence>MTEPAVRRSIPKSELEMHFHWKERVQNEALGNFKSQRKSIELGMLNELEQDKEIIEKLKKVPILKNQFIFTSPRIPSEEQKEGFSFKNNSMSRQKSLPAKEMSTTTQLGKVDWIRPKISRKPFIKETLPSYKQSEYGLFNENLEKEKITLNHQRKIGKGIDLSDMINSSYIVEKNNNKVNNQDIKERERIGVYMNPLRKDKLTQRNTNMSGTNTLFKSDDGSPQEFLDKIENEAQMTSSPREGSSYDFTHENGMKKETLNASWLDGRPRKKQIGPNKNETSAAFMMGYNTKEKTVMDEIKKRNGSLGLNGRNNHRYSTMDAQKFPSSSHKLQTFQDKGELRENKAILLEAAEELLKKNSPKRKPKTKIKLKKKVATGRKKWA</sequence>
<protein>
    <submittedName>
        <fullName evidence="2">Uncharacterized protein</fullName>
    </submittedName>
</protein>
<proteinExistence type="predicted"/>
<organism evidence="2 3">
    <name type="scientific">Euplotes crassus</name>
    <dbReference type="NCBI Taxonomy" id="5936"/>
    <lineage>
        <taxon>Eukaryota</taxon>
        <taxon>Sar</taxon>
        <taxon>Alveolata</taxon>
        <taxon>Ciliophora</taxon>
        <taxon>Intramacronucleata</taxon>
        <taxon>Spirotrichea</taxon>
        <taxon>Hypotrichia</taxon>
        <taxon>Euplotida</taxon>
        <taxon>Euplotidae</taxon>
        <taxon>Moneuplotes</taxon>
    </lineage>
</organism>
<keyword evidence="3" id="KW-1185">Reference proteome</keyword>
<feature type="region of interest" description="Disordered" evidence="1">
    <location>
        <begin position="357"/>
        <end position="382"/>
    </location>
</feature>
<evidence type="ECO:0000313" key="2">
    <source>
        <dbReference type="EMBL" id="CAI2372347.1"/>
    </source>
</evidence>
<accession>A0AAD1UP14</accession>
<gene>
    <name evidence="2" type="ORF">ECRASSUSDP1_LOCUS13676</name>
</gene>
<feature type="compositionally biased region" description="Basic residues" evidence="1">
    <location>
        <begin position="358"/>
        <end position="382"/>
    </location>
</feature>
<evidence type="ECO:0000313" key="3">
    <source>
        <dbReference type="Proteomes" id="UP001295684"/>
    </source>
</evidence>
<dbReference type="AlphaFoldDB" id="A0AAD1UP14"/>
<evidence type="ECO:0000256" key="1">
    <source>
        <dbReference type="SAM" id="MobiDB-lite"/>
    </source>
</evidence>
<dbReference type="EMBL" id="CAMPGE010013627">
    <property type="protein sequence ID" value="CAI2372347.1"/>
    <property type="molecule type" value="Genomic_DNA"/>
</dbReference>
<name>A0AAD1UP14_EUPCR</name>
<dbReference type="Proteomes" id="UP001295684">
    <property type="component" value="Unassembled WGS sequence"/>
</dbReference>